<dbReference type="AlphaFoldDB" id="A0A7J9H3D5"/>
<protein>
    <submittedName>
        <fullName evidence="1">Uncharacterized protein</fullName>
    </submittedName>
</protein>
<evidence type="ECO:0000313" key="2">
    <source>
        <dbReference type="Proteomes" id="UP000593560"/>
    </source>
</evidence>
<reference evidence="1 2" key="1">
    <citation type="journal article" date="2019" name="Genome Biol. Evol.">
        <title>Insights into the evolution of the New World diploid cottons (Gossypium, subgenus Houzingenia) based on genome sequencing.</title>
        <authorList>
            <person name="Grover C.E."/>
            <person name="Arick M.A. 2nd"/>
            <person name="Thrash A."/>
            <person name="Conover J.L."/>
            <person name="Sanders W.S."/>
            <person name="Peterson D.G."/>
            <person name="Frelichowski J.E."/>
            <person name="Scheffler J.A."/>
            <person name="Scheffler B.E."/>
            <person name="Wendel J.F."/>
        </authorList>
    </citation>
    <scope>NUCLEOTIDE SEQUENCE [LARGE SCALE GENOMIC DNA]</scope>
    <source>
        <strain evidence="1">0</strain>
        <tissue evidence="1">Leaf</tissue>
    </source>
</reference>
<organism evidence="1 2">
    <name type="scientific">Gossypium harknessii</name>
    <dbReference type="NCBI Taxonomy" id="34285"/>
    <lineage>
        <taxon>Eukaryota</taxon>
        <taxon>Viridiplantae</taxon>
        <taxon>Streptophyta</taxon>
        <taxon>Embryophyta</taxon>
        <taxon>Tracheophyta</taxon>
        <taxon>Spermatophyta</taxon>
        <taxon>Magnoliopsida</taxon>
        <taxon>eudicotyledons</taxon>
        <taxon>Gunneridae</taxon>
        <taxon>Pentapetalae</taxon>
        <taxon>rosids</taxon>
        <taxon>malvids</taxon>
        <taxon>Malvales</taxon>
        <taxon>Malvaceae</taxon>
        <taxon>Malvoideae</taxon>
        <taxon>Gossypium</taxon>
    </lineage>
</organism>
<gene>
    <name evidence="1" type="ORF">Gohar_003882</name>
</gene>
<name>A0A7J9H3D5_9ROSI</name>
<dbReference type="EMBL" id="JABFAD010000008">
    <property type="protein sequence ID" value="MBA0804290.1"/>
    <property type="molecule type" value="Genomic_DNA"/>
</dbReference>
<proteinExistence type="predicted"/>
<evidence type="ECO:0000313" key="1">
    <source>
        <dbReference type="EMBL" id="MBA0804290.1"/>
    </source>
</evidence>
<keyword evidence="2" id="KW-1185">Reference proteome</keyword>
<comment type="caution">
    <text evidence="1">The sequence shown here is derived from an EMBL/GenBank/DDBJ whole genome shotgun (WGS) entry which is preliminary data.</text>
</comment>
<dbReference type="Proteomes" id="UP000593560">
    <property type="component" value="Unassembled WGS sequence"/>
</dbReference>
<accession>A0A7J9H3D5</accession>
<sequence length="24" mass="2718">MKSRASLLMSCLSQKYSSESLHCQ</sequence>